<gene>
    <name evidence="4" type="ORF">QIS99_27835</name>
</gene>
<dbReference type="InterPro" id="IPR037143">
    <property type="entry name" value="4-PPantetheinyl_Trfase_dom_sf"/>
</dbReference>
<dbReference type="GO" id="GO:0016740">
    <property type="term" value="F:transferase activity"/>
    <property type="evidence" value="ECO:0007669"/>
    <property type="project" value="UniProtKB-KW"/>
</dbReference>
<dbReference type="Pfam" id="PF01648">
    <property type="entry name" value="ACPS"/>
    <property type="match status" value="1"/>
</dbReference>
<dbReference type="SUPFAM" id="SSF56214">
    <property type="entry name" value="4'-phosphopantetheinyl transferase"/>
    <property type="match status" value="2"/>
</dbReference>
<sequence>MTTFLDLWLLRPPSTGRGATLVDASELDKDERSRASAFITPADRLLYRSAHIALRRVLAAYTGCAPAEVAFVREPCSGCGDLHGRPVLAGPAGQPQFSLSHTKGLVLIAVAAERVGVDVERVPGAEVVEQCTPSLHPGEAVEVGAAPPDGRRAAFGQIWARKEAYLKGLGTGLNRDPKSDYLGADPVRRPVGWSVLDLACGPGHHGAVAVRTKLSAPGAVRELPAHALHAGYRLPPPWRPLPA</sequence>
<dbReference type="PANTHER" id="PTHR12215">
    <property type="entry name" value="PHOSPHOPANTETHEINE TRANSFERASE"/>
    <property type="match status" value="1"/>
</dbReference>
<name>A0ABT6RZV5_9ACTN</name>
<dbReference type="EMBL" id="JASCIR010000036">
    <property type="protein sequence ID" value="MDI3389974.1"/>
    <property type="molecule type" value="Genomic_DNA"/>
</dbReference>
<dbReference type="InterPro" id="IPR050559">
    <property type="entry name" value="P-Pant_transferase_sf"/>
</dbReference>
<proteinExistence type="inferred from homology"/>
<evidence type="ECO:0000313" key="4">
    <source>
        <dbReference type="EMBL" id="MDI3389974.1"/>
    </source>
</evidence>
<dbReference type="Proteomes" id="UP001224661">
    <property type="component" value="Unassembled WGS sequence"/>
</dbReference>
<evidence type="ECO:0000313" key="5">
    <source>
        <dbReference type="Proteomes" id="UP001224661"/>
    </source>
</evidence>
<evidence type="ECO:0000256" key="2">
    <source>
        <dbReference type="ARBA" id="ARBA00022679"/>
    </source>
</evidence>
<organism evidence="4 5">
    <name type="scientific">Streptomyces solicavernae</name>
    <dbReference type="NCBI Taxonomy" id="3043614"/>
    <lineage>
        <taxon>Bacteria</taxon>
        <taxon>Bacillati</taxon>
        <taxon>Actinomycetota</taxon>
        <taxon>Actinomycetes</taxon>
        <taxon>Kitasatosporales</taxon>
        <taxon>Streptomycetaceae</taxon>
        <taxon>Streptomyces</taxon>
    </lineage>
</organism>
<dbReference type="PANTHER" id="PTHR12215:SF10">
    <property type="entry name" value="L-AMINOADIPATE-SEMIALDEHYDE DEHYDROGENASE-PHOSPHOPANTETHEINYL TRANSFERASE"/>
    <property type="match status" value="1"/>
</dbReference>
<comment type="caution">
    <text evidence="4">The sequence shown here is derived from an EMBL/GenBank/DDBJ whole genome shotgun (WGS) entry which is preliminary data.</text>
</comment>
<dbReference type="Gene3D" id="3.90.470.20">
    <property type="entry name" value="4'-phosphopantetheinyl transferase domain"/>
    <property type="match status" value="1"/>
</dbReference>
<evidence type="ECO:0000256" key="1">
    <source>
        <dbReference type="ARBA" id="ARBA00010990"/>
    </source>
</evidence>
<feature type="domain" description="4'-phosphopantetheinyl transferase" evidence="3">
    <location>
        <begin position="114"/>
        <end position="179"/>
    </location>
</feature>
<reference evidence="4 5" key="1">
    <citation type="submission" date="2023-05" db="EMBL/GenBank/DDBJ databases">
        <title>Draft genome sequence of Streptomyces sp. B-S-A8 isolated from a cave soil in Thailand.</title>
        <authorList>
            <person name="Chamroensaksri N."/>
            <person name="Muangham S."/>
        </authorList>
    </citation>
    <scope>NUCLEOTIDE SEQUENCE [LARGE SCALE GENOMIC DNA]</scope>
    <source>
        <strain evidence="4 5">B-S-A8</strain>
    </source>
</reference>
<comment type="similarity">
    <text evidence="1">Belongs to the P-Pant transferase superfamily. Gsp/Sfp/HetI/AcpT family.</text>
</comment>
<evidence type="ECO:0000259" key="3">
    <source>
        <dbReference type="Pfam" id="PF01648"/>
    </source>
</evidence>
<accession>A0ABT6RZV5</accession>
<keyword evidence="5" id="KW-1185">Reference proteome</keyword>
<keyword evidence="2 4" id="KW-0808">Transferase</keyword>
<protein>
    <submittedName>
        <fullName evidence="4">4'-phosphopantetheinyl transferase superfamily protein</fullName>
    </submittedName>
</protein>
<dbReference type="InterPro" id="IPR008278">
    <property type="entry name" value="4-PPantetheinyl_Trfase_dom"/>
</dbReference>
<dbReference type="RefSeq" id="WP_282516452.1">
    <property type="nucleotide sequence ID" value="NZ_JASCIR010000036.1"/>
</dbReference>